<reference evidence="5 6" key="1">
    <citation type="submission" date="2020-05" db="EMBL/GenBank/DDBJ databases">
        <title>Identification and distribution of gene clusters putatively required for synthesis of sphingolipid metabolism inhibitors in phylogenetically diverse species of the filamentous fungus Fusarium.</title>
        <authorList>
            <person name="Kim H.-S."/>
            <person name="Busman M."/>
            <person name="Brown D.W."/>
            <person name="Divon H."/>
            <person name="Uhlig S."/>
            <person name="Proctor R.H."/>
        </authorList>
    </citation>
    <scope>NUCLEOTIDE SEQUENCE [LARGE SCALE GENOMIC DNA]</scope>
    <source>
        <strain evidence="5 6">NRRL 36939</strain>
    </source>
</reference>
<dbReference type="InterPro" id="IPR001138">
    <property type="entry name" value="Zn2Cys6_DnaBD"/>
</dbReference>
<dbReference type="InterPro" id="IPR036864">
    <property type="entry name" value="Zn2-C6_fun-type_DNA-bd_sf"/>
</dbReference>
<dbReference type="GO" id="GO:0000981">
    <property type="term" value="F:DNA-binding transcription factor activity, RNA polymerase II-specific"/>
    <property type="evidence" value="ECO:0007669"/>
    <property type="project" value="InterPro"/>
</dbReference>
<dbReference type="PANTHER" id="PTHR37534">
    <property type="entry name" value="TRANSCRIPTIONAL ACTIVATOR PROTEIN UGA3"/>
    <property type="match status" value="1"/>
</dbReference>
<keyword evidence="6" id="KW-1185">Reference proteome</keyword>
<dbReference type="SUPFAM" id="SSF57701">
    <property type="entry name" value="Zn2/Cys6 DNA-binding domain"/>
    <property type="match status" value="1"/>
</dbReference>
<dbReference type="Pfam" id="PF00172">
    <property type="entry name" value="Zn_clus"/>
    <property type="match status" value="1"/>
</dbReference>
<dbReference type="InterPro" id="IPR021858">
    <property type="entry name" value="Fun_TF"/>
</dbReference>
<dbReference type="PANTHER" id="PTHR37534:SF7">
    <property type="entry name" value="TRANSCRIPTIONAL ACTIVATOR PROTEIN UGA3"/>
    <property type="match status" value="1"/>
</dbReference>
<evidence type="ECO:0000313" key="6">
    <source>
        <dbReference type="Proteomes" id="UP000546213"/>
    </source>
</evidence>
<dbReference type="CDD" id="cd00067">
    <property type="entry name" value="GAL4"/>
    <property type="match status" value="1"/>
</dbReference>
<gene>
    <name evidence="5" type="ORF">FPCIR_13056</name>
</gene>
<proteinExistence type="predicted"/>
<sequence length="492" mass="56523">MPDAKLRAKTGCVTCRQRRVKCDEAKPSCRNCSRFGRSCSWPSTSDMADKRHRQRRASPDSSSTTSETTSPPKPTDETSHEMVPILNNRAPLTIINHPLCETEIEFELMHHFYSFHFNSLTLPTKDKSYFFQCQSDLMDMMSHNKTVKYAILANCASNKHALMNNDRYRLIALRYYTEAMRGLNQELADFCPSDTYRHSCLLTVASYLYVYNFWSLDVMSDPRPHVVGAVKLLSLRNRGNSSLRPLIQSWDRVNVESVLYQGFLLSIRRPFRPEFRLDSEFISHAEDLLRSYDNANPSSIKPSIVLGVPTSLYRLILRIIDSYNVPRSSLSDHLKGLRAELQYWEQLLFDDENSQNVQNGDSRFNDLMIIATSLLLDLITETLTSTDDSIHPESSAEEDGKPWRWQLDLAINILQCPEEHQKWSGCYLGAWPLLILGYGARSLEEITLVKDVLKKMQQRIGYGEVQRIRDELDEITTYGRGSKAWVRQGIPG</sequence>
<evidence type="ECO:0000256" key="1">
    <source>
        <dbReference type="ARBA" id="ARBA00004123"/>
    </source>
</evidence>
<dbReference type="Pfam" id="PF11951">
    <property type="entry name" value="Fungal_trans_2"/>
    <property type="match status" value="1"/>
</dbReference>
<dbReference type="PROSITE" id="PS00463">
    <property type="entry name" value="ZN2_CY6_FUNGAL_1"/>
    <property type="match status" value="1"/>
</dbReference>
<dbReference type="GO" id="GO:0045944">
    <property type="term" value="P:positive regulation of transcription by RNA polymerase II"/>
    <property type="evidence" value="ECO:0007669"/>
    <property type="project" value="TreeGrafter"/>
</dbReference>
<dbReference type="EMBL" id="JAAOAS010000461">
    <property type="protein sequence ID" value="KAF5575638.1"/>
    <property type="molecule type" value="Genomic_DNA"/>
</dbReference>
<dbReference type="PROSITE" id="PS50048">
    <property type="entry name" value="ZN2_CY6_FUNGAL_2"/>
    <property type="match status" value="1"/>
</dbReference>
<dbReference type="OrthoDB" id="6428749at2759"/>
<dbReference type="Gene3D" id="4.10.240.10">
    <property type="entry name" value="Zn(2)-C6 fungal-type DNA-binding domain"/>
    <property type="match status" value="1"/>
</dbReference>
<dbReference type="SMART" id="SM00066">
    <property type="entry name" value="GAL4"/>
    <property type="match status" value="1"/>
</dbReference>
<feature type="domain" description="Zn(2)-C6 fungal-type" evidence="4">
    <location>
        <begin position="11"/>
        <end position="41"/>
    </location>
</feature>
<protein>
    <recommendedName>
        <fullName evidence="4">Zn(2)-C6 fungal-type domain-containing protein</fullName>
    </recommendedName>
</protein>
<evidence type="ECO:0000256" key="2">
    <source>
        <dbReference type="ARBA" id="ARBA00023242"/>
    </source>
</evidence>
<feature type="region of interest" description="Disordered" evidence="3">
    <location>
        <begin position="43"/>
        <end position="80"/>
    </location>
</feature>
<dbReference type="GO" id="GO:0008270">
    <property type="term" value="F:zinc ion binding"/>
    <property type="evidence" value="ECO:0007669"/>
    <property type="project" value="InterPro"/>
</dbReference>
<comment type="subcellular location">
    <subcellularLocation>
        <location evidence="1">Nucleus</location>
    </subcellularLocation>
</comment>
<comment type="caution">
    <text evidence="5">The sequence shown here is derived from an EMBL/GenBank/DDBJ whole genome shotgun (WGS) entry which is preliminary data.</text>
</comment>
<evidence type="ECO:0000259" key="4">
    <source>
        <dbReference type="PROSITE" id="PS50048"/>
    </source>
</evidence>
<dbReference type="GO" id="GO:0000976">
    <property type="term" value="F:transcription cis-regulatory region binding"/>
    <property type="evidence" value="ECO:0007669"/>
    <property type="project" value="TreeGrafter"/>
</dbReference>
<dbReference type="Proteomes" id="UP000546213">
    <property type="component" value="Unassembled WGS sequence"/>
</dbReference>
<dbReference type="GO" id="GO:0005634">
    <property type="term" value="C:nucleus"/>
    <property type="evidence" value="ECO:0007669"/>
    <property type="project" value="UniProtKB-SubCell"/>
</dbReference>
<organism evidence="5 6">
    <name type="scientific">Fusarium pseudocircinatum</name>
    <dbReference type="NCBI Taxonomy" id="56676"/>
    <lineage>
        <taxon>Eukaryota</taxon>
        <taxon>Fungi</taxon>
        <taxon>Dikarya</taxon>
        <taxon>Ascomycota</taxon>
        <taxon>Pezizomycotina</taxon>
        <taxon>Sordariomycetes</taxon>
        <taxon>Hypocreomycetidae</taxon>
        <taxon>Hypocreales</taxon>
        <taxon>Nectriaceae</taxon>
        <taxon>Fusarium</taxon>
        <taxon>Fusarium fujikuroi species complex</taxon>
    </lineage>
</organism>
<dbReference type="AlphaFoldDB" id="A0A8H5KLW0"/>
<accession>A0A8H5KLW0</accession>
<evidence type="ECO:0000313" key="5">
    <source>
        <dbReference type="EMBL" id="KAF5575638.1"/>
    </source>
</evidence>
<feature type="compositionally biased region" description="Low complexity" evidence="3">
    <location>
        <begin position="59"/>
        <end position="70"/>
    </location>
</feature>
<evidence type="ECO:0000256" key="3">
    <source>
        <dbReference type="SAM" id="MobiDB-lite"/>
    </source>
</evidence>
<name>A0A8H5KLW0_9HYPO</name>
<keyword evidence="2" id="KW-0539">Nucleus</keyword>